<dbReference type="Proteomes" id="UP001342826">
    <property type="component" value="Unassembled WGS sequence"/>
</dbReference>
<dbReference type="RefSeq" id="WP_328014510.1">
    <property type="nucleotide sequence ID" value="NZ_JARTFS010000001.1"/>
</dbReference>
<accession>A0ABU6NU83</accession>
<gene>
    <name evidence="1" type="ORF">P9271_00245</name>
</gene>
<organism evidence="1 2">
    <name type="scientific">Metabacillus fastidiosus</name>
    <dbReference type="NCBI Taxonomy" id="1458"/>
    <lineage>
        <taxon>Bacteria</taxon>
        <taxon>Bacillati</taxon>
        <taxon>Bacillota</taxon>
        <taxon>Bacilli</taxon>
        <taxon>Bacillales</taxon>
        <taxon>Bacillaceae</taxon>
        <taxon>Metabacillus</taxon>
    </lineage>
</organism>
<evidence type="ECO:0000313" key="2">
    <source>
        <dbReference type="Proteomes" id="UP001342826"/>
    </source>
</evidence>
<proteinExistence type="predicted"/>
<protein>
    <submittedName>
        <fullName evidence="1">Uncharacterized protein</fullName>
    </submittedName>
</protein>
<keyword evidence="2" id="KW-1185">Reference proteome</keyword>
<name>A0ABU6NU83_9BACI</name>
<dbReference type="EMBL" id="JARTFS010000001">
    <property type="protein sequence ID" value="MED4399789.1"/>
    <property type="molecule type" value="Genomic_DNA"/>
</dbReference>
<evidence type="ECO:0000313" key="1">
    <source>
        <dbReference type="EMBL" id="MED4399789.1"/>
    </source>
</evidence>
<reference evidence="1 2" key="1">
    <citation type="submission" date="2023-03" db="EMBL/GenBank/DDBJ databases">
        <title>Bacillus Genome Sequencing.</title>
        <authorList>
            <person name="Dunlap C."/>
        </authorList>
    </citation>
    <scope>NUCLEOTIDE SEQUENCE [LARGE SCALE GENOMIC DNA]</scope>
    <source>
        <strain evidence="1 2">NRS-1717</strain>
    </source>
</reference>
<sequence length="45" mass="5645">MIWSIVFFMVVQIFVNYQTNKKIENLQKDLMRYRGEKYLEEKKNK</sequence>
<comment type="caution">
    <text evidence="1">The sequence shown here is derived from an EMBL/GenBank/DDBJ whole genome shotgun (WGS) entry which is preliminary data.</text>
</comment>